<dbReference type="AlphaFoldDB" id="S8F5S1"/>
<dbReference type="HOGENOM" id="CLU_1434474_0_0_1"/>
<protein>
    <submittedName>
        <fullName evidence="3">Uncharacterized protein</fullName>
    </submittedName>
</protein>
<dbReference type="InParanoid" id="S8F5S1"/>
<keyword evidence="1" id="KW-0175">Coiled coil</keyword>
<accession>S8F5S1</accession>
<keyword evidence="2" id="KW-0812">Transmembrane</keyword>
<feature type="transmembrane region" description="Helical" evidence="2">
    <location>
        <begin position="176"/>
        <end position="197"/>
    </location>
</feature>
<name>S8F5S1_FOMSC</name>
<organism evidence="3 4">
    <name type="scientific">Fomitopsis schrenkii</name>
    <name type="common">Brown rot fungus</name>
    <dbReference type="NCBI Taxonomy" id="2126942"/>
    <lineage>
        <taxon>Eukaryota</taxon>
        <taxon>Fungi</taxon>
        <taxon>Dikarya</taxon>
        <taxon>Basidiomycota</taxon>
        <taxon>Agaricomycotina</taxon>
        <taxon>Agaricomycetes</taxon>
        <taxon>Polyporales</taxon>
        <taxon>Fomitopsis</taxon>
    </lineage>
</organism>
<evidence type="ECO:0000313" key="4">
    <source>
        <dbReference type="Proteomes" id="UP000015241"/>
    </source>
</evidence>
<reference evidence="3 4" key="1">
    <citation type="journal article" date="2012" name="Science">
        <title>The Paleozoic origin of enzymatic lignin decomposition reconstructed from 31 fungal genomes.</title>
        <authorList>
            <person name="Floudas D."/>
            <person name="Binder M."/>
            <person name="Riley R."/>
            <person name="Barry K."/>
            <person name="Blanchette R.A."/>
            <person name="Henrissat B."/>
            <person name="Martinez A.T."/>
            <person name="Otillar R."/>
            <person name="Spatafora J.W."/>
            <person name="Yadav J.S."/>
            <person name="Aerts A."/>
            <person name="Benoit I."/>
            <person name="Boyd A."/>
            <person name="Carlson A."/>
            <person name="Copeland A."/>
            <person name="Coutinho P.M."/>
            <person name="de Vries R.P."/>
            <person name="Ferreira P."/>
            <person name="Findley K."/>
            <person name="Foster B."/>
            <person name="Gaskell J."/>
            <person name="Glotzer D."/>
            <person name="Gorecki P."/>
            <person name="Heitman J."/>
            <person name="Hesse C."/>
            <person name="Hori C."/>
            <person name="Igarashi K."/>
            <person name="Jurgens J.A."/>
            <person name="Kallen N."/>
            <person name="Kersten P."/>
            <person name="Kohler A."/>
            <person name="Kuees U."/>
            <person name="Kumar T.K.A."/>
            <person name="Kuo A."/>
            <person name="LaButti K."/>
            <person name="Larrondo L.F."/>
            <person name="Lindquist E."/>
            <person name="Ling A."/>
            <person name="Lombard V."/>
            <person name="Lucas S."/>
            <person name="Lundell T."/>
            <person name="Martin R."/>
            <person name="McLaughlin D.J."/>
            <person name="Morgenstern I."/>
            <person name="Morin E."/>
            <person name="Murat C."/>
            <person name="Nagy L.G."/>
            <person name="Nolan M."/>
            <person name="Ohm R.A."/>
            <person name="Patyshakuliyeva A."/>
            <person name="Rokas A."/>
            <person name="Ruiz-Duenas F.J."/>
            <person name="Sabat G."/>
            <person name="Salamov A."/>
            <person name="Samejima M."/>
            <person name="Schmutz J."/>
            <person name="Slot J.C."/>
            <person name="St John F."/>
            <person name="Stenlid J."/>
            <person name="Sun H."/>
            <person name="Sun S."/>
            <person name="Syed K."/>
            <person name="Tsang A."/>
            <person name="Wiebenga A."/>
            <person name="Young D."/>
            <person name="Pisabarro A."/>
            <person name="Eastwood D.C."/>
            <person name="Martin F."/>
            <person name="Cullen D."/>
            <person name="Grigoriev I.V."/>
            <person name="Hibbett D.S."/>
        </authorList>
    </citation>
    <scope>NUCLEOTIDE SEQUENCE</scope>
    <source>
        <strain evidence="4">FP-58527</strain>
    </source>
</reference>
<dbReference type="EMBL" id="KE504180">
    <property type="protein sequence ID" value="EPS97060.1"/>
    <property type="molecule type" value="Genomic_DNA"/>
</dbReference>
<sequence length="212" mass="23155">MNATEIPIALSNEPSDPARGARTGMALTTLIQFMEEGDEKIADMEDEISELQRELQVARAGLADVRAAFHATHNDVGASRQELATSRAELVGASREKIAAVVDVLNQTGLSQDMQIRCIKDIVTGPFNQPVPVGDSVVQRFWLMLVAMYDDAVKLSGFDDLAQNPIVVAFGKIIDFVVQVLGCMMLLLIMVALYNVLHPLPACPPGYVRVRY</sequence>
<keyword evidence="4" id="KW-1185">Reference proteome</keyword>
<proteinExistence type="predicted"/>
<evidence type="ECO:0000256" key="2">
    <source>
        <dbReference type="SAM" id="Phobius"/>
    </source>
</evidence>
<evidence type="ECO:0000256" key="1">
    <source>
        <dbReference type="SAM" id="Coils"/>
    </source>
</evidence>
<keyword evidence="2" id="KW-1133">Transmembrane helix</keyword>
<evidence type="ECO:0000313" key="3">
    <source>
        <dbReference type="EMBL" id="EPS97060.1"/>
    </source>
</evidence>
<keyword evidence="2" id="KW-0472">Membrane</keyword>
<gene>
    <name evidence="3" type="ORF">FOMPIDRAFT_1052755</name>
</gene>
<dbReference type="Proteomes" id="UP000015241">
    <property type="component" value="Unassembled WGS sequence"/>
</dbReference>
<feature type="coiled-coil region" evidence="1">
    <location>
        <begin position="34"/>
        <end position="68"/>
    </location>
</feature>